<gene>
    <name evidence="4" type="primary">dacB</name>
    <name evidence="4" type="ORF">H8K26_10090</name>
</gene>
<keyword evidence="4" id="KW-0121">Carboxypeptidase</keyword>
<protein>
    <submittedName>
        <fullName evidence="4">D-alanyl-D-alanine carboxypeptidase/D-alanyl-D-alanine-endopeptidase</fullName>
        <ecNumber evidence="4">3.4.16.4</ecNumber>
    </submittedName>
</protein>
<comment type="similarity">
    <text evidence="1">Belongs to the peptidase S13 family.</text>
</comment>
<comment type="caution">
    <text evidence="4">The sequence shown here is derived from an EMBL/GenBank/DDBJ whole genome shotgun (WGS) entry which is preliminary data.</text>
</comment>
<dbReference type="PANTHER" id="PTHR30023:SF0">
    <property type="entry name" value="PENICILLIN-SENSITIVE CARBOXYPEPTIDASE A"/>
    <property type="match status" value="1"/>
</dbReference>
<dbReference type="NCBIfam" id="TIGR00666">
    <property type="entry name" value="PBP4"/>
    <property type="match status" value="1"/>
</dbReference>
<organism evidence="4 5">
    <name type="scientific">Undibacterium aquatile</name>
    <dbReference type="NCBI Taxonomy" id="1537398"/>
    <lineage>
        <taxon>Bacteria</taxon>
        <taxon>Pseudomonadati</taxon>
        <taxon>Pseudomonadota</taxon>
        <taxon>Betaproteobacteria</taxon>
        <taxon>Burkholderiales</taxon>
        <taxon>Oxalobacteraceae</taxon>
        <taxon>Undibacterium</taxon>
    </lineage>
</organism>
<dbReference type="Gene3D" id="3.40.710.10">
    <property type="entry name" value="DD-peptidase/beta-lactamase superfamily"/>
    <property type="match status" value="1"/>
</dbReference>
<evidence type="ECO:0000256" key="1">
    <source>
        <dbReference type="ARBA" id="ARBA00006096"/>
    </source>
</evidence>
<dbReference type="InterPro" id="IPR012338">
    <property type="entry name" value="Beta-lactam/transpept-like"/>
</dbReference>
<evidence type="ECO:0000256" key="3">
    <source>
        <dbReference type="SAM" id="SignalP"/>
    </source>
</evidence>
<dbReference type="Proteomes" id="UP000637632">
    <property type="component" value="Unassembled WGS sequence"/>
</dbReference>
<dbReference type="SUPFAM" id="SSF56601">
    <property type="entry name" value="beta-lactamase/transpeptidase-like"/>
    <property type="match status" value="1"/>
</dbReference>
<keyword evidence="2 4" id="KW-0378">Hydrolase</keyword>
<evidence type="ECO:0000256" key="2">
    <source>
        <dbReference type="ARBA" id="ARBA00022801"/>
    </source>
</evidence>
<dbReference type="RefSeq" id="WP_190479244.1">
    <property type="nucleotide sequence ID" value="NZ_JACOFT010000003.1"/>
</dbReference>
<sequence length="481" mass="53203">MLKLTTCLLGIISSTLYSASLLAQTALPLKVEDAFRNSPVPSAAMSAVVIPLNSAAATPVLQQNADASFSPASTMKLLTTLIALEELGPTFRWKTQFLADKPLKKEVLNGNLYLRGGGDPNLTWEKFSVMLRALRTQGIRKINGDLILDRSYFQPERLDIGTPPFDEHPDAYYNVIPDALLIHSNLLSFAIESTTEKIDTRLLTPLDKIKFSNHLHFNEKSCAEWESEWKSPVIEFQRKDQIEIMLSGGFPRRCKITTHLNIIERNQYIAHMFRTLWQEMGGSWQGQVRDGLVPANATLLHERASETLADTLRIVNKQSDNAMAKILFLTLGAESPDKTNGNTLQTADARVRNWLAKQGINDAGLVLENGSGLSRTERISANQMAAILAVGARSLWNPEFSSSMPVAALDGTMRKRLKGSAGELRARIKTGTLKNTTAIAGYVRDIRDQQWIVVAMINHDDAAKAKSALDELLNWVAAGRP</sequence>
<evidence type="ECO:0000313" key="4">
    <source>
        <dbReference type="EMBL" id="MBC3811791.1"/>
    </source>
</evidence>
<dbReference type="Pfam" id="PF02113">
    <property type="entry name" value="Peptidase_S13"/>
    <property type="match status" value="1"/>
</dbReference>
<proteinExistence type="inferred from homology"/>
<dbReference type="GO" id="GO:0009002">
    <property type="term" value="F:serine-type D-Ala-D-Ala carboxypeptidase activity"/>
    <property type="evidence" value="ECO:0007669"/>
    <property type="project" value="UniProtKB-EC"/>
</dbReference>
<dbReference type="EC" id="3.4.16.4" evidence="4"/>
<feature type="chain" id="PRO_5047248580" evidence="3">
    <location>
        <begin position="20"/>
        <end position="481"/>
    </location>
</feature>
<dbReference type="Gene3D" id="3.50.80.20">
    <property type="entry name" value="D-Ala-D-Ala carboxypeptidase C, peptidase S13"/>
    <property type="match status" value="1"/>
</dbReference>
<dbReference type="PRINTS" id="PR00922">
    <property type="entry name" value="DADACBPTASE3"/>
</dbReference>
<dbReference type="PANTHER" id="PTHR30023">
    <property type="entry name" value="D-ALANYL-D-ALANINE CARBOXYPEPTIDASE"/>
    <property type="match status" value="1"/>
</dbReference>
<accession>A0ABR6XFV3</accession>
<dbReference type="InterPro" id="IPR000667">
    <property type="entry name" value="Peptidase_S13"/>
</dbReference>
<name>A0ABR6XFV3_9BURK</name>
<keyword evidence="4" id="KW-0645">Protease</keyword>
<feature type="signal peptide" evidence="3">
    <location>
        <begin position="1"/>
        <end position="19"/>
    </location>
</feature>
<reference evidence="4 5" key="1">
    <citation type="submission" date="2020-08" db="EMBL/GenBank/DDBJ databases">
        <title>Novel species isolated from subtropical streams in China.</title>
        <authorList>
            <person name="Lu H."/>
        </authorList>
    </citation>
    <scope>NUCLEOTIDE SEQUENCE [LARGE SCALE GENOMIC DNA]</scope>
    <source>
        <strain evidence="4 5">CCTCC AB 2015119</strain>
    </source>
</reference>
<keyword evidence="5" id="KW-1185">Reference proteome</keyword>
<evidence type="ECO:0000313" key="5">
    <source>
        <dbReference type="Proteomes" id="UP000637632"/>
    </source>
</evidence>
<dbReference type="EMBL" id="JACOFT010000003">
    <property type="protein sequence ID" value="MBC3811791.1"/>
    <property type="molecule type" value="Genomic_DNA"/>
</dbReference>
<keyword evidence="3" id="KW-0732">Signal</keyword>